<evidence type="ECO:0000256" key="3">
    <source>
        <dbReference type="ARBA" id="ARBA00022692"/>
    </source>
</evidence>
<feature type="disulfide bond" evidence="10">
    <location>
        <begin position="165"/>
        <end position="183"/>
    </location>
</feature>
<protein>
    <submittedName>
        <fullName evidence="13">Basement membrane-specific heparan sulfate proteoglycan core protein</fullName>
    </submittedName>
</protein>
<feature type="region of interest" description="Disordered" evidence="11">
    <location>
        <begin position="201"/>
        <end position="220"/>
    </location>
</feature>
<dbReference type="PROSITE" id="PS01209">
    <property type="entry name" value="LDLRA_1"/>
    <property type="match status" value="3"/>
</dbReference>
<feature type="disulfide bond" evidence="10">
    <location>
        <begin position="39"/>
        <end position="57"/>
    </location>
</feature>
<evidence type="ECO:0000256" key="4">
    <source>
        <dbReference type="ARBA" id="ARBA00022729"/>
    </source>
</evidence>
<keyword evidence="3" id="KW-0812">Transmembrane</keyword>
<dbReference type="InterPro" id="IPR036055">
    <property type="entry name" value="LDL_receptor-like_sf"/>
</dbReference>
<feature type="region of interest" description="Disordered" evidence="11">
    <location>
        <begin position="246"/>
        <end position="295"/>
    </location>
</feature>
<keyword evidence="5" id="KW-0677">Repeat</keyword>
<organism evidence="12 13">
    <name type="scientific">Panagrellus redivivus</name>
    <name type="common">Microworm</name>
    <dbReference type="NCBI Taxonomy" id="6233"/>
    <lineage>
        <taxon>Eukaryota</taxon>
        <taxon>Metazoa</taxon>
        <taxon>Ecdysozoa</taxon>
        <taxon>Nematoda</taxon>
        <taxon>Chromadorea</taxon>
        <taxon>Rhabditida</taxon>
        <taxon>Tylenchina</taxon>
        <taxon>Panagrolaimomorpha</taxon>
        <taxon>Panagrolaimoidea</taxon>
        <taxon>Panagrolaimidae</taxon>
        <taxon>Panagrellus</taxon>
    </lineage>
</organism>
<comment type="subcellular location">
    <subcellularLocation>
        <location evidence="2">Endomembrane system</location>
    </subcellularLocation>
    <subcellularLocation>
        <location evidence="1">Membrane</location>
        <topology evidence="1">Single-pass membrane protein</topology>
    </subcellularLocation>
</comment>
<dbReference type="Proteomes" id="UP000492821">
    <property type="component" value="Unassembled WGS sequence"/>
</dbReference>
<dbReference type="GO" id="GO:0012505">
    <property type="term" value="C:endomembrane system"/>
    <property type="evidence" value="ECO:0007669"/>
    <property type="project" value="UniProtKB-SubCell"/>
</dbReference>
<evidence type="ECO:0000256" key="10">
    <source>
        <dbReference type="PROSITE-ProRule" id="PRU00124"/>
    </source>
</evidence>
<dbReference type="PROSITE" id="PS50068">
    <property type="entry name" value="LDLRA_2"/>
    <property type="match status" value="4"/>
</dbReference>
<feature type="disulfide bond" evidence="10">
    <location>
        <begin position="133"/>
        <end position="148"/>
    </location>
</feature>
<feature type="disulfide bond" evidence="10">
    <location>
        <begin position="158"/>
        <end position="170"/>
    </location>
</feature>
<reference evidence="13" key="2">
    <citation type="submission" date="2020-10" db="UniProtKB">
        <authorList>
            <consortium name="WormBaseParasite"/>
        </authorList>
    </citation>
    <scope>IDENTIFICATION</scope>
</reference>
<dbReference type="GO" id="GO:0005886">
    <property type="term" value="C:plasma membrane"/>
    <property type="evidence" value="ECO:0007669"/>
    <property type="project" value="TreeGrafter"/>
</dbReference>
<feature type="disulfide bond" evidence="10">
    <location>
        <begin position="51"/>
        <end position="66"/>
    </location>
</feature>
<feature type="compositionally biased region" description="Basic and acidic residues" evidence="11">
    <location>
        <begin position="246"/>
        <end position="284"/>
    </location>
</feature>
<name>A0A7E4VYL2_PANRE</name>
<feature type="region of interest" description="Disordered" evidence="11">
    <location>
        <begin position="350"/>
        <end position="395"/>
    </location>
</feature>
<dbReference type="FunFam" id="4.10.400.10:FF:000034">
    <property type="entry name" value="Low-density lipoprotein receptor-related protein 2"/>
    <property type="match status" value="1"/>
</dbReference>
<dbReference type="Pfam" id="PF00057">
    <property type="entry name" value="Ldl_recept_a"/>
    <property type="match status" value="4"/>
</dbReference>
<evidence type="ECO:0000256" key="2">
    <source>
        <dbReference type="ARBA" id="ARBA00004308"/>
    </source>
</evidence>
<keyword evidence="6" id="KW-1133">Transmembrane helix</keyword>
<feature type="compositionally biased region" description="Polar residues" evidence="11">
    <location>
        <begin position="206"/>
        <end position="220"/>
    </location>
</feature>
<reference evidence="12" key="1">
    <citation type="journal article" date="2013" name="Genetics">
        <title>The draft genome and transcriptome of Panagrellus redivivus are shaped by the harsh demands of a free-living lifestyle.</title>
        <authorList>
            <person name="Srinivasan J."/>
            <person name="Dillman A.R."/>
            <person name="Macchietto M.G."/>
            <person name="Heikkinen L."/>
            <person name="Lakso M."/>
            <person name="Fracchia K.M."/>
            <person name="Antoshechkin I."/>
            <person name="Mortazavi A."/>
            <person name="Wong G."/>
            <person name="Sternberg P.W."/>
        </authorList>
    </citation>
    <scope>NUCLEOTIDE SEQUENCE [LARGE SCALE GENOMIC DNA]</scope>
    <source>
        <strain evidence="12">MT8872</strain>
    </source>
</reference>
<keyword evidence="4" id="KW-0732">Signal</keyword>
<keyword evidence="9" id="KW-0325">Glycoprotein</keyword>
<dbReference type="AlphaFoldDB" id="A0A7E4VYL2"/>
<evidence type="ECO:0000313" key="12">
    <source>
        <dbReference type="Proteomes" id="UP000492821"/>
    </source>
</evidence>
<dbReference type="CDD" id="cd00112">
    <property type="entry name" value="LDLa"/>
    <property type="match status" value="4"/>
</dbReference>
<evidence type="ECO:0000256" key="11">
    <source>
        <dbReference type="SAM" id="MobiDB-lite"/>
    </source>
</evidence>
<dbReference type="PANTHER" id="PTHR24270">
    <property type="entry name" value="LOW-DENSITY LIPOPROTEIN RECEPTOR-RELATED"/>
    <property type="match status" value="1"/>
</dbReference>
<evidence type="ECO:0000256" key="9">
    <source>
        <dbReference type="ARBA" id="ARBA00023180"/>
    </source>
</evidence>
<evidence type="ECO:0000313" key="13">
    <source>
        <dbReference type="WBParaSite" id="Pan_g5008.t1"/>
    </source>
</evidence>
<dbReference type="InterPro" id="IPR050685">
    <property type="entry name" value="LDLR"/>
</dbReference>
<feature type="compositionally biased region" description="Basic residues" evidence="11">
    <location>
        <begin position="84"/>
        <end position="100"/>
    </location>
</feature>
<feature type="disulfide bond" evidence="10">
    <location>
        <begin position="177"/>
        <end position="192"/>
    </location>
</feature>
<feature type="region of interest" description="Disordered" evidence="11">
    <location>
        <begin position="77"/>
        <end position="106"/>
    </location>
</feature>
<dbReference type="PRINTS" id="PR00261">
    <property type="entry name" value="LDLRECEPTOR"/>
</dbReference>
<dbReference type="SMART" id="SM00192">
    <property type="entry name" value="LDLa"/>
    <property type="match status" value="4"/>
</dbReference>
<keyword evidence="12" id="KW-1185">Reference proteome</keyword>
<dbReference type="InterPro" id="IPR023415">
    <property type="entry name" value="LDLR_class-A_CS"/>
</dbReference>
<dbReference type="WBParaSite" id="Pan_g5008.t1">
    <property type="protein sequence ID" value="Pan_g5008.t1"/>
    <property type="gene ID" value="Pan_g5008"/>
</dbReference>
<dbReference type="GO" id="GO:0016192">
    <property type="term" value="P:vesicle-mediated transport"/>
    <property type="evidence" value="ECO:0007669"/>
    <property type="project" value="UniProtKB-ARBA"/>
</dbReference>
<sequence>MGVYSKKAIILPLIENRSAILGNEKRSITHGCTAGQFQCESGACIEGHKQCDRKYDCEDGTDETKCDYFIQSQQRHSATSTHAPHGHGHQGHHNQTHGHRAPPPAPVVKECNDDEFRCPYLQHTLCLHYNKLCDGVDDCGDNSDEQKCESGSPEDAGCAAGEFECENGQCIPGALKCDRAYDCEDGTDETTCDYYIESQRRRPQSDAYTSPQHQASVNTNTIVDEPAAPAITREQAERERLLKEREHELARREHEERRREAEERHREAIERRREEEEAAKRRQEPSNSIRPAEITFKEEYDDENCLEHEFMCSTGECIDRRRVCDTREDCLDGSDEHSCHHTAAAAVAPESVHLPPPQVVDEWPEVPEYPPEEPEVAEERPETPSHPYAGAPGRT</sequence>
<evidence type="ECO:0000256" key="8">
    <source>
        <dbReference type="ARBA" id="ARBA00023157"/>
    </source>
</evidence>
<keyword evidence="7" id="KW-0472">Membrane</keyword>
<feature type="disulfide bond" evidence="10">
    <location>
        <begin position="324"/>
        <end position="339"/>
    </location>
</feature>
<comment type="caution">
    <text evidence="10">Lacks conserved residue(s) required for the propagation of feature annotation.</text>
</comment>
<dbReference type="Gene3D" id="4.10.400.10">
    <property type="entry name" value="Low-density Lipoprotein Receptor"/>
    <property type="match status" value="4"/>
</dbReference>
<feature type="compositionally biased region" description="Acidic residues" evidence="11">
    <location>
        <begin position="362"/>
        <end position="376"/>
    </location>
</feature>
<feature type="disulfide bond" evidence="10">
    <location>
        <begin position="312"/>
        <end position="330"/>
    </location>
</feature>
<dbReference type="InterPro" id="IPR002172">
    <property type="entry name" value="LDrepeatLR_classA_rpt"/>
</dbReference>
<dbReference type="SUPFAM" id="SSF57424">
    <property type="entry name" value="LDL receptor-like module"/>
    <property type="match status" value="4"/>
</dbReference>
<feature type="disulfide bond" evidence="10">
    <location>
        <begin position="32"/>
        <end position="44"/>
    </location>
</feature>
<keyword evidence="8 10" id="KW-1015">Disulfide bond</keyword>
<feature type="disulfide bond" evidence="10">
    <location>
        <begin position="305"/>
        <end position="317"/>
    </location>
</feature>
<evidence type="ECO:0000256" key="7">
    <source>
        <dbReference type="ARBA" id="ARBA00023136"/>
    </source>
</evidence>
<evidence type="ECO:0000256" key="6">
    <source>
        <dbReference type="ARBA" id="ARBA00022989"/>
    </source>
</evidence>
<evidence type="ECO:0000256" key="1">
    <source>
        <dbReference type="ARBA" id="ARBA00004167"/>
    </source>
</evidence>
<evidence type="ECO:0000256" key="5">
    <source>
        <dbReference type="ARBA" id="ARBA00022737"/>
    </source>
</evidence>
<accession>A0A7E4VYL2</accession>
<proteinExistence type="predicted"/>